<gene>
    <name evidence="2" type="ORF">TSPGSL018_1131</name>
</gene>
<sequence length="255" mass="28163">MGTSPPGARRSQRLAVALSELGQDEASGRLAPLTRYTPLSNPRDPPQRSFVTDLRLSPAQRTRNCYSPHWLQRLEAPGCGLVPFQTFLSVHGYVQNAGGVRILSLPPPSANEEDESKTFRWAIEHGGISAATEAAKVVSTAQSKSKIFHERKPLASRSSHNYRFGGICVVSTRVLLDSAAFPFVFEDRHESRWPVARSCQSLSIEPGNLLNPVCGNNRVAWNFFPVEIIRGEKQMNGCWSVKAIRADLRARSAEP</sequence>
<proteinExistence type="predicted"/>
<reference evidence="2" key="1">
    <citation type="submission" date="2014-05" db="EMBL/GenBank/DDBJ databases">
        <title>The transcriptome of the halophilic microalga Tetraselmis sp. GSL018 isolated from the Great Salt Lake, Utah.</title>
        <authorList>
            <person name="Jinkerson R.E."/>
            <person name="D'Adamo S."/>
            <person name="Posewitz M.C."/>
        </authorList>
    </citation>
    <scope>NUCLEOTIDE SEQUENCE</scope>
    <source>
        <strain evidence="2">GSL018</strain>
    </source>
</reference>
<feature type="region of interest" description="Disordered" evidence="1">
    <location>
        <begin position="29"/>
        <end position="50"/>
    </location>
</feature>
<name>A0A061SMS6_9CHLO</name>
<feature type="non-terminal residue" evidence="2">
    <location>
        <position position="255"/>
    </location>
</feature>
<evidence type="ECO:0000256" key="1">
    <source>
        <dbReference type="SAM" id="MobiDB-lite"/>
    </source>
</evidence>
<evidence type="ECO:0000313" key="2">
    <source>
        <dbReference type="EMBL" id="JAC84374.1"/>
    </source>
</evidence>
<dbReference type="EMBL" id="GBEZ01000516">
    <property type="protein sequence ID" value="JAC84374.1"/>
    <property type="molecule type" value="Transcribed_RNA"/>
</dbReference>
<accession>A0A061SMS6</accession>
<organism evidence="2">
    <name type="scientific">Tetraselmis sp. GSL018</name>
    <dbReference type="NCBI Taxonomy" id="582737"/>
    <lineage>
        <taxon>Eukaryota</taxon>
        <taxon>Viridiplantae</taxon>
        <taxon>Chlorophyta</taxon>
        <taxon>core chlorophytes</taxon>
        <taxon>Chlorodendrophyceae</taxon>
        <taxon>Chlorodendrales</taxon>
        <taxon>Chlorodendraceae</taxon>
        <taxon>Tetraselmis</taxon>
    </lineage>
</organism>
<protein>
    <submittedName>
        <fullName evidence="2">Uncharacterized protein</fullName>
    </submittedName>
</protein>
<dbReference type="AlphaFoldDB" id="A0A061SMS6"/>